<keyword evidence="11" id="KW-0561">Oxygen transport</keyword>
<dbReference type="Pfam" id="PF00042">
    <property type="entry name" value="Globin"/>
    <property type="match status" value="1"/>
</dbReference>
<evidence type="ECO:0000256" key="5">
    <source>
        <dbReference type="ARBA" id="ARBA00022714"/>
    </source>
</evidence>
<dbReference type="InterPro" id="IPR017938">
    <property type="entry name" value="Riboflavin_synthase-like_b-brl"/>
</dbReference>
<evidence type="ECO:0000313" key="15">
    <source>
        <dbReference type="EMBL" id="GAA2253255.1"/>
    </source>
</evidence>
<comment type="catalytic activity">
    <reaction evidence="10">
        <text>2 nitric oxide + NADPH + 2 O2 = 2 nitrate + NADP(+) + H(+)</text>
        <dbReference type="Rhea" id="RHEA:19465"/>
        <dbReference type="ChEBI" id="CHEBI:15378"/>
        <dbReference type="ChEBI" id="CHEBI:15379"/>
        <dbReference type="ChEBI" id="CHEBI:16480"/>
        <dbReference type="ChEBI" id="CHEBI:17632"/>
        <dbReference type="ChEBI" id="CHEBI:57783"/>
        <dbReference type="ChEBI" id="CHEBI:58349"/>
        <dbReference type="EC" id="1.14.12.17"/>
    </reaction>
</comment>
<keyword evidence="11" id="KW-0349">Heme</keyword>
<keyword evidence="5" id="KW-0001">2Fe-2S</keyword>
<dbReference type="CDD" id="cd19753">
    <property type="entry name" value="Mb-like_oxidoreductase"/>
    <property type="match status" value="1"/>
</dbReference>
<evidence type="ECO:0000256" key="8">
    <source>
        <dbReference type="ARBA" id="ARBA00023027"/>
    </source>
</evidence>
<dbReference type="PROSITE" id="PS51384">
    <property type="entry name" value="FAD_FR"/>
    <property type="match status" value="1"/>
</dbReference>
<keyword evidence="11" id="KW-0813">Transport</keyword>
<dbReference type="Gene3D" id="2.40.30.10">
    <property type="entry name" value="Translation factors"/>
    <property type="match status" value="1"/>
</dbReference>
<evidence type="ECO:0000256" key="11">
    <source>
        <dbReference type="RuleBase" id="RU000356"/>
    </source>
</evidence>
<comment type="cofactor">
    <cofactor evidence="1">
        <name>heme b</name>
        <dbReference type="ChEBI" id="CHEBI:60344"/>
    </cofactor>
</comment>
<dbReference type="Proteomes" id="UP001500305">
    <property type="component" value="Unassembled WGS sequence"/>
</dbReference>
<gene>
    <name evidence="15" type="ORF">GCM10010430_41270</name>
</gene>
<feature type="domain" description="Globin" evidence="13">
    <location>
        <begin position="46"/>
        <end position="179"/>
    </location>
</feature>
<evidence type="ECO:0000256" key="9">
    <source>
        <dbReference type="ARBA" id="ARBA00048649"/>
    </source>
</evidence>
<evidence type="ECO:0000256" key="4">
    <source>
        <dbReference type="ARBA" id="ARBA00012229"/>
    </source>
</evidence>
<dbReference type="EMBL" id="BAAATR010000018">
    <property type="protein sequence ID" value="GAA2253255.1"/>
    <property type="molecule type" value="Genomic_DNA"/>
</dbReference>
<reference evidence="15 16" key="1">
    <citation type="journal article" date="2019" name="Int. J. Syst. Evol. Microbiol.">
        <title>The Global Catalogue of Microorganisms (GCM) 10K type strain sequencing project: providing services to taxonomists for standard genome sequencing and annotation.</title>
        <authorList>
            <consortium name="The Broad Institute Genomics Platform"/>
            <consortium name="The Broad Institute Genome Sequencing Center for Infectious Disease"/>
            <person name="Wu L."/>
            <person name="Ma J."/>
        </authorList>
    </citation>
    <scope>NUCLEOTIDE SEQUENCE [LARGE SCALE GENOMIC DNA]</scope>
    <source>
        <strain evidence="15 16">JCM 7356</strain>
    </source>
</reference>
<dbReference type="PROSITE" id="PS01033">
    <property type="entry name" value="GLOBIN"/>
    <property type="match status" value="1"/>
</dbReference>
<evidence type="ECO:0000256" key="1">
    <source>
        <dbReference type="ARBA" id="ARBA00001970"/>
    </source>
</evidence>
<evidence type="ECO:0000313" key="16">
    <source>
        <dbReference type="Proteomes" id="UP001500305"/>
    </source>
</evidence>
<comment type="catalytic activity">
    <reaction evidence="9">
        <text>2 nitric oxide + NADH + 2 O2 = 2 nitrate + NAD(+) + H(+)</text>
        <dbReference type="Rhea" id="RHEA:19469"/>
        <dbReference type="ChEBI" id="CHEBI:15378"/>
        <dbReference type="ChEBI" id="CHEBI:15379"/>
        <dbReference type="ChEBI" id="CHEBI:16480"/>
        <dbReference type="ChEBI" id="CHEBI:17632"/>
        <dbReference type="ChEBI" id="CHEBI:57540"/>
        <dbReference type="ChEBI" id="CHEBI:57945"/>
        <dbReference type="EC" id="1.14.12.17"/>
    </reaction>
</comment>
<dbReference type="InterPro" id="IPR039261">
    <property type="entry name" value="FNR_nucleotide-bd"/>
</dbReference>
<dbReference type="InterPro" id="IPR012292">
    <property type="entry name" value="Globin/Proto"/>
</dbReference>
<dbReference type="InterPro" id="IPR017927">
    <property type="entry name" value="FAD-bd_FR_type"/>
</dbReference>
<dbReference type="Gene3D" id="3.40.50.80">
    <property type="entry name" value="Nucleotide-binding domain of ferredoxin-NADP reductase (FNR) module"/>
    <property type="match status" value="1"/>
</dbReference>
<comment type="similarity">
    <text evidence="11">Belongs to the globin family.</text>
</comment>
<dbReference type="InterPro" id="IPR050415">
    <property type="entry name" value="MRET"/>
</dbReference>
<dbReference type="Pfam" id="PF00970">
    <property type="entry name" value="FAD_binding_6"/>
    <property type="match status" value="1"/>
</dbReference>
<dbReference type="SUPFAM" id="SSF52343">
    <property type="entry name" value="Ferredoxin reductase-like, C-terminal NADP-linked domain"/>
    <property type="match status" value="1"/>
</dbReference>
<dbReference type="EC" id="1.14.12.17" evidence="4"/>
<keyword evidence="7" id="KW-0411">Iron-sulfur</keyword>
<dbReference type="PRINTS" id="PR00410">
    <property type="entry name" value="PHEHYDRXLASE"/>
</dbReference>
<organism evidence="15 16">
    <name type="scientific">Kitasatospora cystarginea</name>
    <dbReference type="NCBI Taxonomy" id="58350"/>
    <lineage>
        <taxon>Bacteria</taxon>
        <taxon>Bacillati</taxon>
        <taxon>Actinomycetota</taxon>
        <taxon>Actinomycetes</taxon>
        <taxon>Kitasatosporales</taxon>
        <taxon>Streptomycetaceae</taxon>
        <taxon>Kitasatospora</taxon>
    </lineage>
</organism>
<dbReference type="CDD" id="cd06187">
    <property type="entry name" value="O2ase_reductase_like"/>
    <property type="match status" value="1"/>
</dbReference>
<keyword evidence="8" id="KW-0520">NAD</keyword>
<protein>
    <recommendedName>
        <fullName evidence="4">nitric oxide dioxygenase</fullName>
        <ecNumber evidence="4">1.14.12.17</ecNumber>
    </recommendedName>
</protein>
<dbReference type="InterPro" id="IPR000971">
    <property type="entry name" value="Globin"/>
</dbReference>
<feature type="domain" description="FAD-binding FR-type" evidence="14">
    <location>
        <begin position="185"/>
        <end position="285"/>
    </location>
</feature>
<keyword evidence="6" id="KW-0521">NADP</keyword>
<dbReference type="SUPFAM" id="SSF63380">
    <property type="entry name" value="Riboflavin synthase domain-like"/>
    <property type="match status" value="1"/>
</dbReference>
<evidence type="ECO:0000259" key="14">
    <source>
        <dbReference type="PROSITE" id="PS51384"/>
    </source>
</evidence>
<dbReference type="Pfam" id="PF00175">
    <property type="entry name" value="NAD_binding_1"/>
    <property type="match status" value="1"/>
</dbReference>
<accession>A0ABN3EAX6</accession>
<keyword evidence="16" id="KW-1185">Reference proteome</keyword>
<dbReference type="InterPro" id="IPR008333">
    <property type="entry name" value="Cbr1-like_FAD-bd_dom"/>
</dbReference>
<evidence type="ECO:0000256" key="6">
    <source>
        <dbReference type="ARBA" id="ARBA00022857"/>
    </source>
</evidence>
<feature type="region of interest" description="Disordered" evidence="12">
    <location>
        <begin position="353"/>
        <end position="372"/>
    </location>
</feature>
<comment type="caution">
    <text evidence="15">The sequence shown here is derived from an EMBL/GenBank/DDBJ whole genome shotgun (WGS) entry which is preliminary data.</text>
</comment>
<keyword evidence="11" id="KW-0408">Iron</keyword>
<sequence length="419" mass="46283">MKINTRTDEYDRLLARHHAMRLRRQILSPEGASAARPAIGPGGTVYDGYGDQQLIMSRLDLVTPFDVLIEQLYAFMFQRRPYLRPLFPESMEFQQDHLARMFRYLIENLHRLDHVLAVLRQLGGDHRKLGVWPAHYLAFEEALAVALRSRAGAGWSVELEQAWLRMLRFAVKAMVDGAESAITEPPYWHGQVVGHERRGPDVAVLRIRTGQPYPYRAGQYATIESPLLPHTWRQYSMACAPRPDGVLEFHVRRTAAGGVSEALVERTRAGDAVRLGPPRGVMTAVDDPRDVLLVAGGTGLAPLKAILGELAERRARGQRAHLFVGARSQADLYDREALARLSGRFPWLEVTPVTGGGAGSEPGPGPLPDALGERRDWSEHIAYVSGPPGMVGAVRATLLASGVPADRIHHDPLVAAARD</sequence>
<dbReference type="PANTHER" id="PTHR47354">
    <property type="entry name" value="NADH OXIDOREDUCTASE HCR"/>
    <property type="match status" value="1"/>
</dbReference>
<comment type="similarity">
    <text evidence="3">In the C-terminal section; belongs to the flavoprotein pyridine nucleotide cytochrome reductase family.</text>
</comment>
<dbReference type="SUPFAM" id="SSF46458">
    <property type="entry name" value="Globin-like"/>
    <property type="match status" value="1"/>
</dbReference>
<dbReference type="Gene3D" id="1.10.490.10">
    <property type="entry name" value="Globins"/>
    <property type="match status" value="1"/>
</dbReference>
<dbReference type="InterPro" id="IPR001433">
    <property type="entry name" value="OxRdtase_FAD/NAD-bd"/>
</dbReference>
<proteinExistence type="inferred from homology"/>
<evidence type="ECO:0000256" key="10">
    <source>
        <dbReference type="ARBA" id="ARBA00049433"/>
    </source>
</evidence>
<evidence type="ECO:0000259" key="13">
    <source>
        <dbReference type="PROSITE" id="PS01033"/>
    </source>
</evidence>
<comment type="cofactor">
    <cofactor evidence="2">
        <name>FAD</name>
        <dbReference type="ChEBI" id="CHEBI:57692"/>
    </cofactor>
</comment>
<dbReference type="PANTHER" id="PTHR47354:SF5">
    <property type="entry name" value="PROTEIN RFBI"/>
    <property type="match status" value="1"/>
</dbReference>
<dbReference type="RefSeq" id="WP_344637922.1">
    <property type="nucleotide sequence ID" value="NZ_BAAATR010000018.1"/>
</dbReference>
<dbReference type="InterPro" id="IPR009050">
    <property type="entry name" value="Globin-like_sf"/>
</dbReference>
<evidence type="ECO:0000256" key="3">
    <source>
        <dbReference type="ARBA" id="ARBA00006401"/>
    </source>
</evidence>
<evidence type="ECO:0000256" key="12">
    <source>
        <dbReference type="SAM" id="MobiDB-lite"/>
    </source>
</evidence>
<evidence type="ECO:0000256" key="7">
    <source>
        <dbReference type="ARBA" id="ARBA00023014"/>
    </source>
</evidence>
<name>A0ABN3EAX6_9ACTN</name>
<keyword evidence="11" id="KW-0479">Metal-binding</keyword>
<evidence type="ECO:0000256" key="2">
    <source>
        <dbReference type="ARBA" id="ARBA00001974"/>
    </source>
</evidence>